<accession>A0A9X3J1M4</accession>
<organism evidence="1 2">
    <name type="scientific">Nannocystis pusilla</name>
    <dbReference type="NCBI Taxonomy" id="889268"/>
    <lineage>
        <taxon>Bacteria</taxon>
        <taxon>Pseudomonadati</taxon>
        <taxon>Myxococcota</taxon>
        <taxon>Polyangia</taxon>
        <taxon>Nannocystales</taxon>
        <taxon>Nannocystaceae</taxon>
        <taxon>Nannocystis</taxon>
    </lineage>
</organism>
<name>A0A9X3J1M4_9BACT</name>
<sequence>MSPGSPRWTAVRAFLGRHAYVALAAGALLVLTRTVDFAPPPLVRPDPSAHGGAGEPVAVQEFSPELRNPRVVQLRLVLRRYDDPALPVKADDHALDDRGDVLSSPLVTAVVGTEAAVDQKVALEGGDLQVRLGLRATPRLTLGDATTLEHTLEIRSERTGWRGHPEILVFIAGGTIGDLDGRGQRWVFTVDDHLFSLDLEAVRPGGPV</sequence>
<protein>
    <submittedName>
        <fullName evidence="1">Uncharacterized protein</fullName>
    </submittedName>
</protein>
<dbReference type="RefSeq" id="WP_267776418.1">
    <property type="nucleotide sequence ID" value="NZ_JAPNKE010000002.1"/>
</dbReference>
<evidence type="ECO:0000313" key="2">
    <source>
        <dbReference type="Proteomes" id="UP001150924"/>
    </source>
</evidence>
<evidence type="ECO:0000313" key="1">
    <source>
        <dbReference type="EMBL" id="MCY1012867.1"/>
    </source>
</evidence>
<gene>
    <name evidence="1" type="ORF">OV079_46495</name>
</gene>
<keyword evidence="2" id="KW-1185">Reference proteome</keyword>
<dbReference type="AlphaFoldDB" id="A0A9X3J1M4"/>
<comment type="caution">
    <text evidence="1">The sequence shown here is derived from an EMBL/GenBank/DDBJ whole genome shotgun (WGS) entry which is preliminary data.</text>
</comment>
<dbReference type="Proteomes" id="UP001150924">
    <property type="component" value="Unassembled WGS sequence"/>
</dbReference>
<proteinExistence type="predicted"/>
<dbReference type="EMBL" id="JAPNKE010000002">
    <property type="protein sequence ID" value="MCY1012867.1"/>
    <property type="molecule type" value="Genomic_DNA"/>
</dbReference>
<reference evidence="1" key="1">
    <citation type="submission" date="2022-11" db="EMBL/GenBank/DDBJ databases">
        <title>Minimal conservation of predation-associated metabolite biosynthetic gene clusters underscores biosynthetic potential of Myxococcota including descriptions for ten novel species: Archangium lansinium sp. nov., Myxococcus landrumus sp. nov., Nannocystis bai.</title>
        <authorList>
            <person name="Ahearne A."/>
            <person name="Stevens C."/>
            <person name="Phillips K."/>
        </authorList>
    </citation>
    <scope>NUCLEOTIDE SEQUENCE</scope>
    <source>
        <strain evidence="1">Na p29</strain>
    </source>
</reference>